<evidence type="ECO:0000256" key="3">
    <source>
        <dbReference type="PIRSR" id="PIRSR000105-2"/>
    </source>
</evidence>
<dbReference type="Gene3D" id="3.40.50.720">
    <property type="entry name" value="NAD(P)-binding Rossmann-like Domain"/>
    <property type="match status" value="1"/>
</dbReference>
<feature type="domain" description="3-hydroxyacyl-CoA dehydrogenase C-terminal" evidence="4">
    <location>
        <begin position="184"/>
        <end position="280"/>
    </location>
</feature>
<evidence type="ECO:0000313" key="7">
    <source>
        <dbReference type="EMBL" id="TYP06541.1"/>
    </source>
</evidence>
<evidence type="ECO:0000256" key="2">
    <source>
        <dbReference type="PIRSR" id="PIRSR000105-1"/>
    </source>
</evidence>
<evidence type="ECO:0000313" key="8">
    <source>
        <dbReference type="Proteomes" id="UP000032721"/>
    </source>
</evidence>
<dbReference type="Gene3D" id="1.10.1040.10">
    <property type="entry name" value="N-(1-d-carboxylethyl)-l-norvaline Dehydrogenase, domain 2"/>
    <property type="match status" value="1"/>
</dbReference>
<dbReference type="GO" id="GO:0070403">
    <property type="term" value="F:NAD+ binding"/>
    <property type="evidence" value="ECO:0007669"/>
    <property type="project" value="InterPro"/>
</dbReference>
<dbReference type="Proteomes" id="UP000324170">
    <property type="component" value="Unassembled WGS sequence"/>
</dbReference>
<dbReference type="RefSeq" id="WP_045970276.1">
    <property type="nucleotide sequence ID" value="NZ_CAWMED010000001.1"/>
</dbReference>
<evidence type="ECO:0000256" key="1">
    <source>
        <dbReference type="ARBA" id="ARBA00023002"/>
    </source>
</evidence>
<dbReference type="PIRSF" id="PIRSF000105">
    <property type="entry name" value="HCDH"/>
    <property type="match status" value="1"/>
</dbReference>
<dbReference type="SUPFAM" id="SSF51735">
    <property type="entry name" value="NAD(P)-binding Rossmann-fold domains"/>
    <property type="match status" value="1"/>
</dbReference>
<dbReference type="InterPro" id="IPR013328">
    <property type="entry name" value="6PGD_dom2"/>
</dbReference>
<dbReference type="InterPro" id="IPR006108">
    <property type="entry name" value="3HC_DH_C"/>
</dbReference>
<evidence type="ECO:0000313" key="6">
    <source>
        <dbReference type="EMBL" id="CDG17491.1"/>
    </source>
</evidence>
<accession>A0A068QS63</accession>
<dbReference type="HOGENOM" id="CLU_009834_2_0_6"/>
<protein>
    <submittedName>
        <fullName evidence="6">3-hydroxyacyl-CoA dehydrogenase involved in xenocoumacin synthesis</fullName>
        <ecNumber evidence="6">1.1.1.157</ecNumber>
    </submittedName>
    <submittedName>
        <fullName evidence="7">3-hydroxybutyryl-CoA dehydrogenase</fullName>
    </submittedName>
</protein>
<dbReference type="GO" id="GO:0006631">
    <property type="term" value="P:fatty acid metabolic process"/>
    <property type="evidence" value="ECO:0007669"/>
    <property type="project" value="InterPro"/>
</dbReference>
<dbReference type="Pfam" id="PF02737">
    <property type="entry name" value="3HCDH_N"/>
    <property type="match status" value="1"/>
</dbReference>
<dbReference type="KEGG" id="xdo:XDD1_1792"/>
<feature type="binding site" evidence="3">
    <location>
        <position position="141"/>
    </location>
    <ligand>
        <name>NAD(+)</name>
        <dbReference type="ChEBI" id="CHEBI:57540"/>
    </ligand>
</feature>
<dbReference type="EC" id="1.1.1.157" evidence="6"/>
<feature type="binding site" evidence="3">
    <location>
        <position position="30"/>
    </location>
    <ligand>
        <name>NAD(+)</name>
        <dbReference type="ChEBI" id="CHEBI:57540"/>
    </ligand>
</feature>
<feature type="binding site" evidence="3">
    <location>
        <position position="90"/>
    </location>
    <ligand>
        <name>NAD(+)</name>
        <dbReference type="ChEBI" id="CHEBI:57540"/>
    </ligand>
</feature>
<evidence type="ECO:0000259" key="5">
    <source>
        <dbReference type="Pfam" id="PF02737"/>
    </source>
</evidence>
<keyword evidence="3" id="KW-0520">NAD</keyword>
<dbReference type="STRING" id="351671.XDD1_1792"/>
<proteinExistence type="predicted"/>
<dbReference type="EMBL" id="VNHN01000026">
    <property type="protein sequence ID" value="TYP06541.1"/>
    <property type="molecule type" value="Genomic_DNA"/>
</dbReference>
<feature type="binding site" evidence="3">
    <location>
        <position position="95"/>
    </location>
    <ligand>
        <name>NAD(+)</name>
        <dbReference type="ChEBI" id="CHEBI:57540"/>
    </ligand>
</feature>
<reference evidence="7 9" key="2">
    <citation type="submission" date="2019-07" db="EMBL/GenBank/DDBJ databases">
        <title>Genomic Encyclopedia of Type Strains, Phase I: the one thousand microbial genomes (KMG-I) project.</title>
        <authorList>
            <person name="Kyrpides N."/>
        </authorList>
    </citation>
    <scope>NUCLEOTIDE SEQUENCE [LARGE SCALE GENOMIC DNA]</scope>
    <source>
        <strain evidence="7 9">DSM 17909</strain>
    </source>
</reference>
<feature type="site" description="Important for catalytic activity" evidence="2">
    <location>
        <position position="138"/>
    </location>
</feature>
<dbReference type="SUPFAM" id="SSF48179">
    <property type="entry name" value="6-phosphogluconate dehydrogenase C-terminal domain-like"/>
    <property type="match status" value="1"/>
</dbReference>
<dbReference type="PANTHER" id="PTHR48075:SF5">
    <property type="entry name" value="3-HYDROXYBUTYRYL-COA DEHYDROGENASE"/>
    <property type="match status" value="1"/>
</dbReference>
<keyword evidence="9" id="KW-1185">Reference proteome</keyword>
<dbReference type="EMBL" id="FO704550">
    <property type="protein sequence ID" value="CDG17491.1"/>
    <property type="molecule type" value="Genomic_DNA"/>
</dbReference>
<sequence length="285" mass="31976">MKISIIGAGVMGLDTAITCAVYGHNILLIDISSDVLANLDSRMSREFRSYRMLKPEFNTLNLAELKNRIQFDSSYKEVEGSDWIIENVTEDWSIKQKVYEAIIPYIKPETYVAANTSCISITKIASVLPFPQNVLGLHFMNPVPIKKCVEVIQGFHTSEQTLIDAKKFLQGIGKNPVVVEDFPGFVSNRLSHLFMNEAAFLVQDNVASPQDIDRIFKEGYGHAMGPLETADLIGLDTVVNSLHVLYESYQDPKYRCCPLLKKMVEAGNLGRKSGKGFFNYTNSEY</sequence>
<dbReference type="GO" id="GO:0008691">
    <property type="term" value="F:3-hydroxybutyryl-CoA dehydrogenase activity"/>
    <property type="evidence" value="ECO:0007669"/>
    <property type="project" value="UniProtKB-EC"/>
</dbReference>
<dbReference type="InterPro" id="IPR006176">
    <property type="entry name" value="3-OHacyl-CoA_DH_NAD-bd"/>
</dbReference>
<dbReference type="InterPro" id="IPR008927">
    <property type="entry name" value="6-PGluconate_DH-like_C_sf"/>
</dbReference>
<keyword evidence="1 6" id="KW-0560">Oxidoreductase</keyword>
<dbReference type="InterPro" id="IPR036291">
    <property type="entry name" value="NAD(P)-bd_dom_sf"/>
</dbReference>
<feature type="binding site" evidence="3">
    <location>
        <position position="117"/>
    </location>
    <ligand>
        <name>NAD(+)</name>
        <dbReference type="ChEBI" id="CHEBI:57540"/>
    </ligand>
</feature>
<dbReference type="Proteomes" id="UP000032721">
    <property type="component" value="Chromosome"/>
</dbReference>
<evidence type="ECO:0000313" key="9">
    <source>
        <dbReference type="Proteomes" id="UP000324170"/>
    </source>
</evidence>
<dbReference type="InterPro" id="IPR022694">
    <property type="entry name" value="3-OHacyl-CoA_DH"/>
</dbReference>
<name>A0A068QS63_9GAMM</name>
<dbReference type="AlphaFoldDB" id="A0A068QS63"/>
<dbReference type="Pfam" id="PF00725">
    <property type="entry name" value="3HCDH"/>
    <property type="match status" value="1"/>
</dbReference>
<dbReference type="OrthoDB" id="5389341at2"/>
<reference evidence="6 8" key="1">
    <citation type="submission" date="2013-07" db="EMBL/GenBank/DDBJ databases">
        <authorList>
            <person name="Genoscope - CEA"/>
        </authorList>
    </citation>
    <scope>NUCLEOTIDE SEQUENCE [LARGE SCALE GENOMIC DNA]</scope>
    <source>
        <strain evidence="6">FRM16</strain>
        <strain evidence="8">FRM16 / DSM 17909</strain>
    </source>
</reference>
<evidence type="ECO:0000259" key="4">
    <source>
        <dbReference type="Pfam" id="PF00725"/>
    </source>
</evidence>
<dbReference type="PANTHER" id="PTHR48075">
    <property type="entry name" value="3-HYDROXYACYL-COA DEHYDROGENASE FAMILY PROTEIN"/>
    <property type="match status" value="1"/>
</dbReference>
<feature type="domain" description="3-hydroxyacyl-CoA dehydrogenase NAD binding" evidence="5">
    <location>
        <begin position="2"/>
        <end position="181"/>
    </location>
</feature>
<gene>
    <name evidence="6" type="primary">xcnB</name>
    <name evidence="7" type="ORF">LY16_01893</name>
    <name evidence="6" type="ORF">XDD1_1792</name>
</gene>
<feature type="binding site" evidence="3">
    <location>
        <begin position="7"/>
        <end position="12"/>
    </location>
    <ligand>
        <name>NAD(+)</name>
        <dbReference type="ChEBI" id="CHEBI:57540"/>
    </ligand>
</feature>
<feature type="binding site" evidence="3">
    <location>
        <position position="272"/>
    </location>
    <ligand>
        <name>NAD(+)</name>
        <dbReference type="ChEBI" id="CHEBI:57540"/>
    </ligand>
</feature>
<organism evidence="6 8">
    <name type="scientific">Xenorhabdus doucetiae</name>
    <dbReference type="NCBI Taxonomy" id="351671"/>
    <lineage>
        <taxon>Bacteria</taxon>
        <taxon>Pseudomonadati</taxon>
        <taxon>Pseudomonadota</taxon>
        <taxon>Gammaproteobacteria</taxon>
        <taxon>Enterobacterales</taxon>
        <taxon>Morganellaceae</taxon>
        <taxon>Xenorhabdus</taxon>
    </lineage>
</organism>